<reference evidence="3" key="2">
    <citation type="submission" date="2015-01" db="EMBL/GenBank/DDBJ databases">
        <title>Evolutionary Origins and Diversification of the Mycorrhizal Mutualists.</title>
        <authorList>
            <consortium name="DOE Joint Genome Institute"/>
            <consortium name="Mycorrhizal Genomics Consortium"/>
            <person name="Kohler A."/>
            <person name="Kuo A."/>
            <person name="Nagy L.G."/>
            <person name="Floudas D."/>
            <person name="Copeland A."/>
            <person name="Barry K.W."/>
            <person name="Cichocki N."/>
            <person name="Veneault-Fourrey C."/>
            <person name="LaButti K."/>
            <person name="Lindquist E.A."/>
            <person name="Lipzen A."/>
            <person name="Lundell T."/>
            <person name="Morin E."/>
            <person name="Murat C."/>
            <person name="Riley R."/>
            <person name="Ohm R."/>
            <person name="Sun H."/>
            <person name="Tunlid A."/>
            <person name="Henrissat B."/>
            <person name="Grigoriev I.V."/>
            <person name="Hibbett D.S."/>
            <person name="Martin F."/>
        </authorList>
    </citation>
    <scope>NUCLEOTIDE SEQUENCE [LARGE SCALE GENOMIC DNA]</scope>
    <source>
        <strain evidence="3">Marx 270</strain>
    </source>
</reference>
<organism evidence="2 3">
    <name type="scientific">Pisolithus tinctorius Marx 270</name>
    <dbReference type="NCBI Taxonomy" id="870435"/>
    <lineage>
        <taxon>Eukaryota</taxon>
        <taxon>Fungi</taxon>
        <taxon>Dikarya</taxon>
        <taxon>Basidiomycota</taxon>
        <taxon>Agaricomycotina</taxon>
        <taxon>Agaricomycetes</taxon>
        <taxon>Agaricomycetidae</taxon>
        <taxon>Boletales</taxon>
        <taxon>Sclerodermatineae</taxon>
        <taxon>Pisolithaceae</taxon>
        <taxon>Pisolithus</taxon>
    </lineage>
</organism>
<keyword evidence="1" id="KW-0175">Coiled coil</keyword>
<proteinExistence type="predicted"/>
<keyword evidence="3" id="KW-1185">Reference proteome</keyword>
<feature type="coiled-coil region" evidence="1">
    <location>
        <begin position="18"/>
        <end position="45"/>
    </location>
</feature>
<accession>A0A0C3JAL8</accession>
<protein>
    <submittedName>
        <fullName evidence="2">Uncharacterized protein</fullName>
    </submittedName>
</protein>
<gene>
    <name evidence="2" type="ORF">M404DRAFT_34761</name>
</gene>
<evidence type="ECO:0000313" key="3">
    <source>
        <dbReference type="Proteomes" id="UP000054217"/>
    </source>
</evidence>
<dbReference type="Proteomes" id="UP000054217">
    <property type="component" value="Unassembled WGS sequence"/>
</dbReference>
<name>A0A0C3JAL8_PISTI</name>
<sequence length="148" mass="16833">MYSYEPKPLLSLIVETHLPATKSRLEELRKAREEALAAHDLARRTMKDHSSRPFTPFQKVGTVYHEVNKDSPLDLVYHATIQALWLEELSRYVNRQNPLLSPACTILNEITTQQVPLLLRLFDVLGGADLIYNVRQHPMLIAPPPPGS</sequence>
<dbReference type="AlphaFoldDB" id="A0A0C3JAL8"/>
<dbReference type="EMBL" id="KN832088">
    <property type="protein sequence ID" value="KIN94716.1"/>
    <property type="molecule type" value="Genomic_DNA"/>
</dbReference>
<dbReference type="InParanoid" id="A0A0C3JAL8"/>
<dbReference type="HOGENOM" id="CLU_1759557_0_0_1"/>
<evidence type="ECO:0000313" key="2">
    <source>
        <dbReference type="EMBL" id="KIN94716.1"/>
    </source>
</evidence>
<reference evidence="2 3" key="1">
    <citation type="submission" date="2014-04" db="EMBL/GenBank/DDBJ databases">
        <authorList>
            <consortium name="DOE Joint Genome Institute"/>
            <person name="Kuo A."/>
            <person name="Kohler A."/>
            <person name="Costa M.D."/>
            <person name="Nagy L.G."/>
            <person name="Floudas D."/>
            <person name="Copeland A."/>
            <person name="Barry K.W."/>
            <person name="Cichocki N."/>
            <person name="Veneault-Fourrey C."/>
            <person name="LaButti K."/>
            <person name="Lindquist E.A."/>
            <person name="Lipzen A."/>
            <person name="Lundell T."/>
            <person name="Morin E."/>
            <person name="Murat C."/>
            <person name="Sun H."/>
            <person name="Tunlid A."/>
            <person name="Henrissat B."/>
            <person name="Grigoriev I.V."/>
            <person name="Hibbett D.S."/>
            <person name="Martin F."/>
            <person name="Nordberg H.P."/>
            <person name="Cantor M.N."/>
            <person name="Hua S.X."/>
        </authorList>
    </citation>
    <scope>NUCLEOTIDE SEQUENCE [LARGE SCALE GENOMIC DNA]</scope>
    <source>
        <strain evidence="2 3">Marx 270</strain>
    </source>
</reference>
<evidence type="ECO:0000256" key="1">
    <source>
        <dbReference type="SAM" id="Coils"/>
    </source>
</evidence>